<dbReference type="EMBL" id="LRVM01000001">
    <property type="protein sequence ID" value="KXL54329.1"/>
    <property type="molecule type" value="Genomic_DNA"/>
</dbReference>
<sequence length="310" mass="34930">MKIAEVRFLEKKEEVVLPRWSKFLTQKWRERYILSKKPFTIEEKDNTLFGVLSLTKGQGLPSPWRDKAEALAKTLAAEGAGIIIPPYEGEFSQQILPVANGRILAALFAFDGAAEALRRQGKNPEEAHFLICGTEKTVLPLVLAGMGAYVNHLSFFADNIGELEEIQDTLFAEKGLMTEAFSSPKNLLFQEADVIIVCGMEQTGYEHILKRYAVFIDAAGNRPALRRLSQRRWDVVTADGFYFNYEEKQLEGRRAEAVAFIKLMEFQNFWLNHFPEQAAEGIYLALKAKGFSVSGFSALGKRVKIQKNQG</sequence>
<dbReference type="STRING" id="36847.CLNEO_03050"/>
<dbReference type="AlphaFoldDB" id="A0A136WJ00"/>
<evidence type="ECO:0000313" key="3">
    <source>
        <dbReference type="Proteomes" id="UP000070539"/>
    </source>
</evidence>
<evidence type="ECO:0000313" key="1">
    <source>
        <dbReference type="EMBL" id="KXL54204.1"/>
    </source>
</evidence>
<name>A0A136WJ00_9FIRM</name>
<keyword evidence="3" id="KW-1185">Reference proteome</keyword>
<reference evidence="2 3" key="1">
    <citation type="submission" date="2016-01" db="EMBL/GenBank/DDBJ databases">
        <title>Genome sequence of Clostridium neopropionicum X4, DSM-3847.</title>
        <authorList>
            <person name="Poehlein A."/>
            <person name="Beck M.H."/>
            <person name="Bengelsdorf F.R."/>
            <person name="Daniel R."/>
            <person name="Duerre P."/>
        </authorList>
    </citation>
    <scope>NUCLEOTIDE SEQUENCE [LARGE SCALE GENOMIC DNA]</scope>
    <source>
        <strain evidence="2 3">DSM-3847</strain>
    </source>
</reference>
<protein>
    <submittedName>
        <fullName evidence="2">Uncharacterized protein</fullName>
    </submittedName>
</protein>
<gene>
    <name evidence="1" type="ORF">CLNEO_03050</name>
    <name evidence="2" type="ORF">CLNEO_04340</name>
</gene>
<proteinExistence type="predicted"/>
<evidence type="ECO:0000313" key="2">
    <source>
        <dbReference type="EMBL" id="KXL54329.1"/>
    </source>
</evidence>
<dbReference type="OrthoDB" id="2065786at2"/>
<comment type="caution">
    <text evidence="2">The sequence shown here is derived from an EMBL/GenBank/DDBJ whole genome shotgun (WGS) entry which is preliminary data.</text>
</comment>
<dbReference type="EMBL" id="LRVM01000001">
    <property type="protein sequence ID" value="KXL54204.1"/>
    <property type="molecule type" value="Genomic_DNA"/>
</dbReference>
<dbReference type="Proteomes" id="UP000070539">
    <property type="component" value="Unassembled WGS sequence"/>
</dbReference>
<organism evidence="2 3">
    <name type="scientific">Anaerotignum neopropionicum</name>
    <dbReference type="NCBI Taxonomy" id="36847"/>
    <lineage>
        <taxon>Bacteria</taxon>
        <taxon>Bacillati</taxon>
        <taxon>Bacillota</taxon>
        <taxon>Clostridia</taxon>
        <taxon>Lachnospirales</taxon>
        <taxon>Anaerotignaceae</taxon>
        <taxon>Anaerotignum</taxon>
    </lineage>
</organism>
<dbReference type="RefSeq" id="WP_066083784.1">
    <property type="nucleotide sequence ID" value="NZ_LRVM01000001.1"/>
</dbReference>
<accession>A0A136WJ00</accession>